<keyword evidence="4 11" id="KW-0812">Transmembrane</keyword>
<dbReference type="Gene3D" id="3.30.559.10">
    <property type="entry name" value="Chloramphenicol acetyltransferase-like domain"/>
    <property type="match status" value="1"/>
</dbReference>
<dbReference type="Pfam" id="PF00755">
    <property type="entry name" value="Carn_acyltransf"/>
    <property type="match status" value="1"/>
</dbReference>
<dbReference type="PANTHER" id="PTHR22589:SF104">
    <property type="entry name" value="CHOLINE_CARNITINE ACYLTRANSFERASE DOMAIN-CONTAINING PROTEIN"/>
    <property type="match status" value="1"/>
</dbReference>
<evidence type="ECO:0000256" key="3">
    <source>
        <dbReference type="ARBA" id="ARBA00022679"/>
    </source>
</evidence>
<evidence type="ECO:0000256" key="2">
    <source>
        <dbReference type="ARBA" id="ARBA00005232"/>
    </source>
</evidence>
<dbReference type="GO" id="GO:0005739">
    <property type="term" value="C:mitochondrion"/>
    <property type="evidence" value="ECO:0007669"/>
    <property type="project" value="TreeGrafter"/>
</dbReference>
<evidence type="ECO:0000256" key="1">
    <source>
        <dbReference type="ARBA" id="ARBA00004141"/>
    </source>
</evidence>
<evidence type="ECO:0000256" key="7">
    <source>
        <dbReference type="ARBA" id="ARBA00023098"/>
    </source>
</evidence>
<gene>
    <name evidence="13" type="ORF">CYNAS_LOCUS4137</name>
</gene>
<name>A0AA36DSS7_CYLNA</name>
<evidence type="ECO:0000313" key="13">
    <source>
        <dbReference type="EMBL" id="CAJ0592154.1"/>
    </source>
</evidence>
<evidence type="ECO:0000256" key="9">
    <source>
        <dbReference type="ARBA" id="ARBA00023315"/>
    </source>
</evidence>
<feature type="domain" description="Choline/carnitine acyltransferase" evidence="12">
    <location>
        <begin position="154"/>
        <end position="730"/>
    </location>
</feature>
<dbReference type="GO" id="GO:0004095">
    <property type="term" value="F:carnitine O-palmitoyltransferase activity"/>
    <property type="evidence" value="ECO:0007669"/>
    <property type="project" value="TreeGrafter"/>
</dbReference>
<evidence type="ECO:0000256" key="10">
    <source>
        <dbReference type="PIRSR" id="PIRSR600542-1"/>
    </source>
</evidence>
<proteinExistence type="inferred from homology"/>
<dbReference type="GO" id="GO:0009437">
    <property type="term" value="P:carnitine metabolic process"/>
    <property type="evidence" value="ECO:0007669"/>
    <property type="project" value="TreeGrafter"/>
</dbReference>
<reference evidence="13" key="1">
    <citation type="submission" date="2023-07" db="EMBL/GenBank/DDBJ databases">
        <authorList>
            <consortium name="CYATHOMIX"/>
        </authorList>
    </citation>
    <scope>NUCLEOTIDE SEQUENCE</scope>
    <source>
        <strain evidence="13">N/A</strain>
    </source>
</reference>
<keyword evidence="8 11" id="KW-0472">Membrane</keyword>
<evidence type="ECO:0000256" key="11">
    <source>
        <dbReference type="SAM" id="Phobius"/>
    </source>
</evidence>
<comment type="caution">
    <text evidence="13">The sequence shown here is derived from an EMBL/GenBank/DDBJ whole genome shotgun (WGS) entry which is preliminary data.</text>
</comment>
<dbReference type="InterPro" id="IPR039551">
    <property type="entry name" value="Cho/carn_acyl_trans"/>
</dbReference>
<evidence type="ECO:0000256" key="6">
    <source>
        <dbReference type="ARBA" id="ARBA00022989"/>
    </source>
</evidence>
<dbReference type="InterPro" id="IPR023213">
    <property type="entry name" value="CAT-like_dom_sf"/>
</dbReference>
<dbReference type="EMBL" id="CATQJL010000001">
    <property type="protein sequence ID" value="CAJ0592154.1"/>
    <property type="molecule type" value="Genomic_DNA"/>
</dbReference>
<feature type="transmembrane region" description="Helical" evidence="11">
    <location>
        <begin position="78"/>
        <end position="109"/>
    </location>
</feature>
<evidence type="ECO:0000259" key="12">
    <source>
        <dbReference type="Pfam" id="PF00755"/>
    </source>
</evidence>
<evidence type="ECO:0000313" key="14">
    <source>
        <dbReference type="Proteomes" id="UP001176961"/>
    </source>
</evidence>
<dbReference type="Gene3D" id="3.30.559.70">
    <property type="entry name" value="Choline/Carnitine o-acyltransferase, domain 2"/>
    <property type="match status" value="1"/>
</dbReference>
<dbReference type="FunFam" id="3.30.559.10:FF:000002">
    <property type="entry name" value="carnitine O-palmitoyltransferase 1, liver isoform"/>
    <property type="match status" value="1"/>
</dbReference>
<dbReference type="SUPFAM" id="SSF52777">
    <property type="entry name" value="CoA-dependent acyltransferases"/>
    <property type="match status" value="2"/>
</dbReference>
<feature type="active site" description="Proton acceptor" evidence="10">
    <location>
        <position position="447"/>
    </location>
</feature>
<dbReference type="AlphaFoldDB" id="A0AA36DSS7"/>
<comment type="similarity">
    <text evidence="2">Belongs to the carnitine/choline acetyltransferase family.</text>
</comment>
<evidence type="ECO:0000256" key="4">
    <source>
        <dbReference type="ARBA" id="ARBA00022692"/>
    </source>
</evidence>
<keyword evidence="14" id="KW-1185">Reference proteome</keyword>
<sequence>MATGKVPAEGHDVLKKYSKTAQQFTRTVTESAFPFLPQELIYSTLLLSLLDVFKFTPHVTISRTLEGLAEFVVSSSTLLHIICVLITSALFTAVLVMAVRFAITLILYYHGWLYEEVGKPPSLATKLFMMTMKLLSSRARFFSFQSLLPWLMPPAVRDTVRQYLETVKPLLSDEEYVVMKDQAEEFQNTVATSIQRKFWMKWLISRNYLSDWWKEVVYMRHRGSLIHTNVGCADIIYQQPTTNQAARAAYATLNRQYFCRDIFVRDTMKPIALGIIPLCATQYSDYHRSLRVPNEVSDVMIRVPDARHVAVFSKGCWYKVNIFHGKRMLRPAELQRSLQMILDRNDTPQEGEQHLSALTAGPRDLWAKIRREKFADGVNKESLSFIENALEIIVLDDGETGYDENDPTIYDREYELALTGDGYKLWCDKPSVYIFTKNGRLVCNAEHSVVDAMIYVHVREYLKYHEAFDKPYGPDGNCTGDVQVVPKPERLCWQLDSETLGAVKEAYTISKGVADDFENGHIVFSDYGKDFMKKIGVSPDAYIQMAMQMAYYKDQGKFELTYEPAVMRLYRDGRTETVRSCSTESCDFVRSMLDKNENDQNRMRLLRRACDRHQAYYRNAMAGHGVDRHLFAMYVVSKYYGISSPFLENVFSMNYALSTSQTPQHQMSEYTKKLNNERELFWPAGAFACPEGSNYGVCYTVGTTGDLLSFHVTSWKSLKHTNAQRFRNTLIECLQEMKRMSENALT</sequence>
<protein>
    <recommendedName>
        <fullName evidence="12">Choline/carnitine acyltransferase domain-containing protein</fullName>
    </recommendedName>
</protein>
<dbReference type="GO" id="GO:0006631">
    <property type="term" value="P:fatty acid metabolic process"/>
    <property type="evidence" value="ECO:0007669"/>
    <property type="project" value="UniProtKB-KW"/>
</dbReference>
<accession>A0AA36DSS7</accession>
<comment type="subcellular location">
    <subcellularLocation>
        <location evidence="1">Membrane</location>
        <topology evidence="1">Multi-pass membrane protein</topology>
    </subcellularLocation>
</comment>
<keyword evidence="6 11" id="KW-1133">Transmembrane helix</keyword>
<evidence type="ECO:0000256" key="8">
    <source>
        <dbReference type="ARBA" id="ARBA00023136"/>
    </source>
</evidence>
<dbReference type="InterPro" id="IPR000542">
    <property type="entry name" value="Carn_acyl_trans"/>
</dbReference>
<keyword evidence="7" id="KW-0443">Lipid metabolism</keyword>
<dbReference type="InterPro" id="IPR042231">
    <property type="entry name" value="Cho/carn_acyl_trans_2"/>
</dbReference>
<keyword evidence="9" id="KW-0012">Acyltransferase</keyword>
<evidence type="ECO:0000256" key="5">
    <source>
        <dbReference type="ARBA" id="ARBA00022832"/>
    </source>
</evidence>
<keyword evidence="3" id="KW-0808">Transferase</keyword>
<organism evidence="13 14">
    <name type="scientific">Cylicocyclus nassatus</name>
    <name type="common">Nematode worm</name>
    <dbReference type="NCBI Taxonomy" id="53992"/>
    <lineage>
        <taxon>Eukaryota</taxon>
        <taxon>Metazoa</taxon>
        <taxon>Ecdysozoa</taxon>
        <taxon>Nematoda</taxon>
        <taxon>Chromadorea</taxon>
        <taxon>Rhabditida</taxon>
        <taxon>Rhabditina</taxon>
        <taxon>Rhabditomorpha</taxon>
        <taxon>Strongyloidea</taxon>
        <taxon>Strongylidae</taxon>
        <taxon>Cylicocyclus</taxon>
    </lineage>
</organism>
<dbReference type="GO" id="GO:0016020">
    <property type="term" value="C:membrane"/>
    <property type="evidence" value="ECO:0007669"/>
    <property type="project" value="UniProtKB-SubCell"/>
</dbReference>
<dbReference type="Proteomes" id="UP001176961">
    <property type="component" value="Unassembled WGS sequence"/>
</dbReference>
<dbReference type="PANTHER" id="PTHR22589">
    <property type="entry name" value="CARNITINE O-ACYLTRANSFERASE"/>
    <property type="match status" value="1"/>
</dbReference>
<keyword evidence="5" id="KW-0276">Fatty acid metabolism</keyword>